<dbReference type="InterPro" id="IPR036390">
    <property type="entry name" value="WH_DNA-bd_sf"/>
</dbReference>
<accession>A0ABM7F0B0</accession>
<dbReference type="Gene3D" id="3.40.1410.10">
    <property type="entry name" value="Chorismate lyase-like"/>
    <property type="match status" value="1"/>
</dbReference>
<keyword evidence="2" id="KW-0238">DNA-binding</keyword>
<dbReference type="InterPro" id="IPR050679">
    <property type="entry name" value="Bact_HTH_transcr_reg"/>
</dbReference>
<dbReference type="PROSITE" id="PS50949">
    <property type="entry name" value="HTH_GNTR"/>
    <property type="match status" value="1"/>
</dbReference>
<dbReference type="Pfam" id="PF00392">
    <property type="entry name" value="GntR"/>
    <property type="match status" value="1"/>
</dbReference>
<dbReference type="CDD" id="cd07377">
    <property type="entry name" value="WHTH_GntR"/>
    <property type="match status" value="1"/>
</dbReference>
<dbReference type="InterPro" id="IPR028978">
    <property type="entry name" value="Chorismate_lyase_/UTRA_dom_sf"/>
</dbReference>
<evidence type="ECO:0000259" key="4">
    <source>
        <dbReference type="PROSITE" id="PS50949"/>
    </source>
</evidence>
<dbReference type="PRINTS" id="PR00035">
    <property type="entry name" value="HTHGNTR"/>
</dbReference>
<gene>
    <name evidence="5" type="ORF">SGFS_004310</name>
</gene>
<dbReference type="InterPro" id="IPR036388">
    <property type="entry name" value="WH-like_DNA-bd_sf"/>
</dbReference>
<dbReference type="SUPFAM" id="SSF46785">
    <property type="entry name" value="Winged helix' DNA-binding domain"/>
    <property type="match status" value="1"/>
</dbReference>
<keyword evidence="3" id="KW-0804">Transcription</keyword>
<dbReference type="InterPro" id="IPR011663">
    <property type="entry name" value="UTRA"/>
</dbReference>
<name>A0ABM7F0B0_9ACTN</name>
<reference evidence="5 6" key="2">
    <citation type="journal article" date="2023" name="ChemBioChem">
        <title>Acyltransferase Domain Exchange between Two Independent Type I Polyketide Synthases in the Same Producer Strain of Macrolide Antibiotics.</title>
        <authorList>
            <person name="Kudo F."/>
            <person name="Kishikawa K."/>
            <person name="Tsuboi K."/>
            <person name="Kido T."/>
            <person name="Usui T."/>
            <person name="Hashimoto J."/>
            <person name="Shin-Ya K."/>
            <person name="Miyanaga A."/>
            <person name="Eguchi T."/>
        </authorList>
    </citation>
    <scope>NUCLEOTIDE SEQUENCE [LARGE SCALE GENOMIC DNA]</scope>
    <source>
        <strain evidence="5 6">A-8890</strain>
    </source>
</reference>
<protein>
    <submittedName>
        <fullName evidence="5">GntR family transcriptional regulator</fullName>
    </submittedName>
</protein>
<dbReference type="SMART" id="SM00345">
    <property type="entry name" value="HTH_GNTR"/>
    <property type="match status" value="1"/>
</dbReference>
<evidence type="ECO:0000313" key="5">
    <source>
        <dbReference type="EMBL" id="BBC29140.1"/>
    </source>
</evidence>
<dbReference type="SMART" id="SM00866">
    <property type="entry name" value="UTRA"/>
    <property type="match status" value="1"/>
</dbReference>
<dbReference type="PANTHER" id="PTHR44846">
    <property type="entry name" value="MANNOSYL-D-GLYCERATE TRANSPORT/METABOLISM SYSTEM REPRESSOR MNGR-RELATED"/>
    <property type="match status" value="1"/>
</dbReference>
<evidence type="ECO:0000256" key="1">
    <source>
        <dbReference type="ARBA" id="ARBA00023015"/>
    </source>
</evidence>
<keyword evidence="6" id="KW-1185">Reference proteome</keyword>
<dbReference type="Pfam" id="PF07702">
    <property type="entry name" value="UTRA"/>
    <property type="match status" value="1"/>
</dbReference>
<organism evidence="5 6">
    <name type="scientific">Streptomyces graminofaciens</name>
    <dbReference type="NCBI Taxonomy" id="68212"/>
    <lineage>
        <taxon>Bacteria</taxon>
        <taxon>Bacillati</taxon>
        <taxon>Actinomycetota</taxon>
        <taxon>Actinomycetes</taxon>
        <taxon>Kitasatosporales</taxon>
        <taxon>Streptomycetaceae</taxon>
        <taxon>Streptomyces</taxon>
    </lineage>
</organism>
<evidence type="ECO:0000256" key="3">
    <source>
        <dbReference type="ARBA" id="ARBA00023163"/>
    </source>
</evidence>
<dbReference type="Gene3D" id="1.10.10.10">
    <property type="entry name" value="Winged helix-like DNA-binding domain superfamily/Winged helix DNA-binding domain"/>
    <property type="match status" value="1"/>
</dbReference>
<dbReference type="SUPFAM" id="SSF64288">
    <property type="entry name" value="Chorismate lyase-like"/>
    <property type="match status" value="1"/>
</dbReference>
<proteinExistence type="predicted"/>
<reference evidence="5 6" key="1">
    <citation type="journal article" date="2010" name="ChemBioChem">
        <title>Cloning and characterization of the biosynthetic gene cluster of 16-membered macrolide antibiotic FD-891: involvement of a dual functional cytochrome P450 monooxygenase catalyzing epoxidation and hydroxylation.</title>
        <authorList>
            <person name="Kudo F."/>
            <person name="Motegi A."/>
            <person name="Mizoue K."/>
            <person name="Eguchi T."/>
        </authorList>
    </citation>
    <scope>NUCLEOTIDE SEQUENCE [LARGE SCALE GENOMIC DNA]</scope>
    <source>
        <strain evidence="5 6">A-8890</strain>
    </source>
</reference>
<feature type="domain" description="HTH gntR-type" evidence="4">
    <location>
        <begin position="8"/>
        <end position="76"/>
    </location>
</feature>
<sequence length="242" mass="26601">MYGLTMTVPLYVQIRREFEAKIRDGALPPGSRLPSEMDICTEYGVSRATAQRVLNDLAEAGLVIRQRRHGTFVADVTRQINLLNFVTPAAAAKGAPGRHEVVSARIVRAADAVLPLPGASADTAVVELVRRKLNVREEPQSVERHVVLFAAAPDLLNENLEDLVTLPYLQLRGVPIDAIRLYLDPVILDERDAGLLHSETGTPVLMRRRELRADDGSTIEVVTTLVRPGTAEFFLELPVPAM</sequence>
<dbReference type="EMBL" id="AP018448">
    <property type="protein sequence ID" value="BBC29140.1"/>
    <property type="molecule type" value="Genomic_DNA"/>
</dbReference>
<dbReference type="InterPro" id="IPR000524">
    <property type="entry name" value="Tscrpt_reg_HTH_GntR"/>
</dbReference>
<keyword evidence="1" id="KW-0805">Transcription regulation</keyword>
<dbReference type="Proteomes" id="UP001321542">
    <property type="component" value="Chromosome"/>
</dbReference>
<evidence type="ECO:0000313" key="6">
    <source>
        <dbReference type="Proteomes" id="UP001321542"/>
    </source>
</evidence>
<evidence type="ECO:0000256" key="2">
    <source>
        <dbReference type="ARBA" id="ARBA00023125"/>
    </source>
</evidence>